<comment type="caution">
    <text evidence="2">The sequence shown here is derived from an EMBL/GenBank/DDBJ whole genome shotgun (WGS) entry which is preliminary data.</text>
</comment>
<evidence type="ECO:0000313" key="2">
    <source>
        <dbReference type="EMBL" id="KAG7439499.1"/>
    </source>
</evidence>
<organism evidence="2 3">
    <name type="scientific">Guyanagaster necrorhizus</name>
    <dbReference type="NCBI Taxonomy" id="856835"/>
    <lineage>
        <taxon>Eukaryota</taxon>
        <taxon>Fungi</taxon>
        <taxon>Dikarya</taxon>
        <taxon>Basidiomycota</taxon>
        <taxon>Agaricomycotina</taxon>
        <taxon>Agaricomycetes</taxon>
        <taxon>Agaricomycetidae</taxon>
        <taxon>Agaricales</taxon>
        <taxon>Marasmiineae</taxon>
        <taxon>Physalacriaceae</taxon>
        <taxon>Guyanagaster</taxon>
    </lineage>
</organism>
<dbReference type="GO" id="GO:0016616">
    <property type="term" value="F:oxidoreductase activity, acting on the CH-OH group of donors, NAD or NADP as acceptor"/>
    <property type="evidence" value="ECO:0007669"/>
    <property type="project" value="InterPro"/>
</dbReference>
<gene>
    <name evidence="2" type="ORF">BT62DRAFT_913359</name>
</gene>
<evidence type="ECO:0000259" key="1">
    <source>
        <dbReference type="Pfam" id="PF01073"/>
    </source>
</evidence>
<dbReference type="RefSeq" id="XP_043032999.1">
    <property type="nucleotide sequence ID" value="XM_043183885.1"/>
</dbReference>
<dbReference type="GO" id="GO:0006694">
    <property type="term" value="P:steroid biosynthetic process"/>
    <property type="evidence" value="ECO:0007669"/>
    <property type="project" value="InterPro"/>
</dbReference>
<proteinExistence type="predicted"/>
<feature type="domain" description="3-beta hydroxysteroid dehydrogenase/isomerase" evidence="1">
    <location>
        <begin position="4"/>
        <end position="57"/>
    </location>
</feature>
<feature type="non-terminal residue" evidence="2">
    <location>
        <position position="1"/>
    </location>
</feature>
<dbReference type="GeneID" id="66106182"/>
<dbReference type="Proteomes" id="UP000812287">
    <property type="component" value="Unassembled WGS sequence"/>
</dbReference>
<dbReference type="Pfam" id="PF01073">
    <property type="entry name" value="3Beta_HSD"/>
    <property type="match status" value="1"/>
</dbReference>
<sequence length="62" mass="7276">VVKLLEDSQENIQMRENTNLIDYVYMDNAAYVHFLAIDHLLMSAEIIADQLFFITNRELMAQ</sequence>
<dbReference type="AlphaFoldDB" id="A0A9P7VGD5"/>
<accession>A0A9P7VGD5</accession>
<evidence type="ECO:0000313" key="3">
    <source>
        <dbReference type="Proteomes" id="UP000812287"/>
    </source>
</evidence>
<name>A0A9P7VGD5_9AGAR</name>
<dbReference type="InterPro" id="IPR002225">
    <property type="entry name" value="3Beta_OHSteriod_DH/Estase"/>
</dbReference>
<keyword evidence="3" id="KW-1185">Reference proteome</keyword>
<reference evidence="2" key="1">
    <citation type="submission" date="2020-11" db="EMBL/GenBank/DDBJ databases">
        <title>Adaptations for nitrogen fixation in a non-lichenized fungal sporocarp promotes dispersal by wood-feeding termites.</title>
        <authorList>
            <consortium name="DOE Joint Genome Institute"/>
            <person name="Koch R.A."/>
            <person name="Yoon G."/>
            <person name="Arayal U."/>
            <person name="Lail K."/>
            <person name="Amirebrahimi M."/>
            <person name="Labutti K."/>
            <person name="Lipzen A."/>
            <person name="Riley R."/>
            <person name="Barry K."/>
            <person name="Henrissat B."/>
            <person name="Grigoriev I.V."/>
            <person name="Herr J.R."/>
            <person name="Aime M.C."/>
        </authorList>
    </citation>
    <scope>NUCLEOTIDE SEQUENCE</scope>
    <source>
        <strain evidence="2">MCA 3950</strain>
    </source>
</reference>
<dbReference type="OrthoDB" id="10058185at2759"/>
<protein>
    <recommendedName>
        <fullName evidence="1">3-beta hydroxysteroid dehydrogenase/isomerase domain-containing protein</fullName>
    </recommendedName>
</protein>
<dbReference type="EMBL" id="MU250592">
    <property type="protein sequence ID" value="KAG7439499.1"/>
    <property type="molecule type" value="Genomic_DNA"/>
</dbReference>